<dbReference type="PANTHER" id="PTHR34295:SF1">
    <property type="entry name" value="BIOTIN TRANSPORTER BIOY"/>
    <property type="match status" value="1"/>
</dbReference>
<keyword evidence="2" id="KW-0813">Transport</keyword>
<dbReference type="RefSeq" id="WP_252930823.1">
    <property type="nucleotide sequence ID" value="NZ_JAEUWV010000001.1"/>
</dbReference>
<accession>A0AAW5HPZ6</accession>
<keyword evidence="2" id="KW-1003">Cell membrane</keyword>
<feature type="transmembrane region" description="Helical" evidence="3">
    <location>
        <begin position="93"/>
        <end position="111"/>
    </location>
</feature>
<keyword evidence="3" id="KW-0812">Transmembrane</keyword>
<feature type="transmembrane region" description="Helical" evidence="3">
    <location>
        <begin position="167"/>
        <end position="184"/>
    </location>
</feature>
<evidence type="ECO:0000256" key="1">
    <source>
        <dbReference type="ARBA" id="ARBA00010692"/>
    </source>
</evidence>
<keyword evidence="5" id="KW-1185">Reference proteome</keyword>
<dbReference type="AlphaFoldDB" id="A0AAW5HPZ6"/>
<comment type="similarity">
    <text evidence="1 2">Belongs to the BioY family.</text>
</comment>
<evidence type="ECO:0000313" key="5">
    <source>
        <dbReference type="Proteomes" id="UP001205920"/>
    </source>
</evidence>
<feature type="transmembrane region" description="Helical" evidence="3">
    <location>
        <begin position="63"/>
        <end position="81"/>
    </location>
</feature>
<evidence type="ECO:0000256" key="3">
    <source>
        <dbReference type="SAM" id="Phobius"/>
    </source>
</evidence>
<dbReference type="GO" id="GO:0005886">
    <property type="term" value="C:plasma membrane"/>
    <property type="evidence" value="ECO:0007669"/>
    <property type="project" value="UniProtKB-SubCell"/>
</dbReference>
<keyword evidence="3" id="KW-1133">Transmembrane helix</keyword>
<dbReference type="GO" id="GO:0015225">
    <property type="term" value="F:biotin transmembrane transporter activity"/>
    <property type="evidence" value="ECO:0007669"/>
    <property type="project" value="UniProtKB-UniRule"/>
</dbReference>
<proteinExistence type="inferred from homology"/>
<dbReference type="InterPro" id="IPR003784">
    <property type="entry name" value="BioY"/>
</dbReference>
<comment type="subcellular location">
    <subcellularLocation>
        <location evidence="2">Cell membrane</location>
        <topology evidence="2">Multi-pass membrane protein</topology>
    </subcellularLocation>
</comment>
<gene>
    <name evidence="4" type="ORF">JMN37_00870</name>
</gene>
<comment type="caution">
    <text evidence="4">The sequence shown here is derived from an EMBL/GenBank/DDBJ whole genome shotgun (WGS) entry which is preliminary data.</text>
</comment>
<dbReference type="Gene3D" id="1.10.1760.20">
    <property type="match status" value="1"/>
</dbReference>
<feature type="transmembrane region" description="Helical" evidence="3">
    <location>
        <begin position="37"/>
        <end position="56"/>
    </location>
</feature>
<sequence>MSKSIAQSKIEAQDLAYIAVFAAVIIVLGFVSIPVGAAGVPIVMQNAACILAALVLGPKRGTYTVLLFLLIGLALPVLAGGRTVVYALGSPTIGYLVGYIASAFVAGLIAYRASSKSSFVNIALLLGAGFAGLFLQYFFGVFGLMARANMTFGAAWAAQLPFVIPDTAKVLVIVFIAFAVRAALPSLRRA</sequence>
<dbReference type="PIRSF" id="PIRSF016661">
    <property type="entry name" value="BioY"/>
    <property type="match status" value="1"/>
</dbReference>
<feature type="transmembrane region" description="Helical" evidence="3">
    <location>
        <begin position="123"/>
        <end position="147"/>
    </location>
</feature>
<dbReference type="Pfam" id="PF02632">
    <property type="entry name" value="BioY"/>
    <property type="match status" value="1"/>
</dbReference>
<dbReference type="Proteomes" id="UP001205920">
    <property type="component" value="Unassembled WGS sequence"/>
</dbReference>
<organism evidence="4 5">
    <name type="scientific">Corynebacterium lipophilum</name>
    <dbReference type="NCBI Taxonomy" id="2804918"/>
    <lineage>
        <taxon>Bacteria</taxon>
        <taxon>Bacillati</taxon>
        <taxon>Actinomycetota</taxon>
        <taxon>Actinomycetes</taxon>
        <taxon>Mycobacteriales</taxon>
        <taxon>Corynebacteriaceae</taxon>
        <taxon>Corynebacterium</taxon>
    </lineage>
</organism>
<dbReference type="EMBL" id="JAEUWV010000001">
    <property type="protein sequence ID" value="MCO6393544.1"/>
    <property type="molecule type" value="Genomic_DNA"/>
</dbReference>
<feature type="transmembrane region" description="Helical" evidence="3">
    <location>
        <begin position="12"/>
        <end position="31"/>
    </location>
</feature>
<name>A0AAW5HPZ6_9CORY</name>
<keyword evidence="2 3" id="KW-0472">Membrane</keyword>
<reference evidence="4 5" key="1">
    <citation type="submission" date="2021-01" db="EMBL/GenBank/DDBJ databases">
        <title>Identification and Characterization of Corynebacterium sp.</title>
        <authorList>
            <person name="Luo Q."/>
            <person name="Qu P."/>
            <person name="Chen Q."/>
        </authorList>
    </citation>
    <scope>NUCLEOTIDE SEQUENCE [LARGE SCALE GENOMIC DNA]</scope>
    <source>
        <strain evidence="4 5">MC-18</strain>
    </source>
</reference>
<evidence type="ECO:0000256" key="2">
    <source>
        <dbReference type="PIRNR" id="PIRNR016661"/>
    </source>
</evidence>
<protein>
    <recommendedName>
        <fullName evidence="2">Biotin transporter</fullName>
    </recommendedName>
</protein>
<dbReference type="PANTHER" id="PTHR34295">
    <property type="entry name" value="BIOTIN TRANSPORTER BIOY"/>
    <property type="match status" value="1"/>
</dbReference>
<evidence type="ECO:0000313" key="4">
    <source>
        <dbReference type="EMBL" id="MCO6393544.1"/>
    </source>
</evidence>